<keyword evidence="1" id="KW-0472">Membrane</keyword>
<dbReference type="Proteomes" id="UP001247754">
    <property type="component" value="Unassembled WGS sequence"/>
</dbReference>
<protein>
    <submittedName>
        <fullName evidence="4">DUF4010 domain-containing protein</fullName>
    </submittedName>
</protein>
<keyword evidence="1" id="KW-0812">Transmembrane</keyword>
<evidence type="ECO:0000259" key="3">
    <source>
        <dbReference type="Pfam" id="PF13194"/>
    </source>
</evidence>
<feature type="transmembrane region" description="Helical" evidence="1">
    <location>
        <begin position="114"/>
        <end position="132"/>
    </location>
</feature>
<feature type="transmembrane region" description="Helical" evidence="1">
    <location>
        <begin position="61"/>
        <end position="80"/>
    </location>
</feature>
<dbReference type="PANTHER" id="PTHR39084:SF1">
    <property type="entry name" value="DUF4010 DOMAIN-CONTAINING PROTEIN"/>
    <property type="match status" value="1"/>
</dbReference>
<organism evidence="4 5">
    <name type="scientific">Ruixingdingia sedimenti</name>
    <dbReference type="NCBI Taxonomy" id="3073604"/>
    <lineage>
        <taxon>Bacteria</taxon>
        <taxon>Pseudomonadati</taxon>
        <taxon>Pseudomonadota</taxon>
        <taxon>Alphaproteobacteria</taxon>
        <taxon>Rhodobacterales</taxon>
        <taxon>Paracoccaceae</taxon>
        <taxon>Ruixingdingia</taxon>
    </lineage>
</organism>
<feature type="transmembrane region" description="Helical" evidence="1">
    <location>
        <begin position="359"/>
        <end position="379"/>
    </location>
</feature>
<dbReference type="InterPro" id="IPR025105">
    <property type="entry name" value="DUF4010"/>
</dbReference>
<proteinExistence type="predicted"/>
<feature type="transmembrane region" description="Helical" evidence="1">
    <location>
        <begin position="391"/>
        <end position="414"/>
    </location>
</feature>
<keyword evidence="1" id="KW-1133">Transmembrane helix</keyword>
<name>A0ABU1F3P0_9RHOB</name>
<feature type="domain" description="DUF4010" evidence="3">
    <location>
        <begin position="182"/>
        <end position="388"/>
    </location>
</feature>
<keyword evidence="5" id="KW-1185">Reference proteome</keyword>
<feature type="transmembrane region" description="Helical" evidence="1">
    <location>
        <begin position="144"/>
        <end position="162"/>
    </location>
</feature>
<dbReference type="InterPro" id="IPR049177">
    <property type="entry name" value="MgtC_SapB_SrpB_YhiD_N"/>
</dbReference>
<evidence type="ECO:0000313" key="5">
    <source>
        <dbReference type="Proteomes" id="UP001247754"/>
    </source>
</evidence>
<feature type="transmembrane region" description="Helical" evidence="1">
    <location>
        <begin position="236"/>
        <end position="258"/>
    </location>
</feature>
<feature type="domain" description="MgtC/SapB/SrpB/YhiD N-terminal" evidence="2">
    <location>
        <begin position="8"/>
        <end position="133"/>
    </location>
</feature>
<dbReference type="Pfam" id="PF13194">
    <property type="entry name" value="DUF4010"/>
    <property type="match status" value="1"/>
</dbReference>
<gene>
    <name evidence="4" type="ORF">RGD00_02590</name>
</gene>
<sequence>MDDLILDLGLALAIGLLVGLERGWRDRDDPAGSRTAGIRTFGIAGLLGGVMAALAEAFGAPLLLAAGLLGFAAVFAWFGAQEAAHEGSFSVTATVAALLVFALGALAVAGDRTAAAAGGAALAAVLAGREMLHGLLRRLTWVELRSAVVLAAMTAIVLPLLPDRALDPWGGFNPHEVWLFTVLVAAISYAGYVAVRVLGPTRGIVVSALAGALVSSTAVTLAFARRARETDAGRQLAGAAALAAVVSVLRVLAVAALLRPAVLAAAAPAALAGAAVFGLGGLLLLRRADPPPEGAAAARNPFELPALLGFAALFALVSTLSAAAVARFGAASLLASAALAGSFDADVAVLSALRQTDAAVGLDLIGLAVLAALAANAAGRLLLAAAAGPRAYWLPLAGTSAAAVAAGAAVLILLA</sequence>
<feature type="transmembrane region" description="Helical" evidence="1">
    <location>
        <begin position="333"/>
        <end position="353"/>
    </location>
</feature>
<feature type="transmembrane region" description="Helical" evidence="1">
    <location>
        <begin position="265"/>
        <end position="285"/>
    </location>
</feature>
<reference evidence="4 5" key="1">
    <citation type="submission" date="2023-09" db="EMBL/GenBank/DDBJ databases">
        <title>Xinfangfangia sedmenti sp. nov., isolated the sedment.</title>
        <authorList>
            <person name="Xu L."/>
        </authorList>
    </citation>
    <scope>NUCLEOTIDE SEQUENCE [LARGE SCALE GENOMIC DNA]</scope>
    <source>
        <strain evidence="4 5">LG-4</strain>
    </source>
</reference>
<evidence type="ECO:0000259" key="2">
    <source>
        <dbReference type="Pfam" id="PF02308"/>
    </source>
</evidence>
<dbReference type="PANTHER" id="PTHR39084">
    <property type="entry name" value="MEMBRANE PROTEIN-RELATED"/>
    <property type="match status" value="1"/>
</dbReference>
<feature type="transmembrane region" description="Helical" evidence="1">
    <location>
        <begin position="87"/>
        <end position="108"/>
    </location>
</feature>
<dbReference type="EMBL" id="JAVKPH010000002">
    <property type="protein sequence ID" value="MDR5651476.1"/>
    <property type="molecule type" value="Genomic_DNA"/>
</dbReference>
<evidence type="ECO:0000256" key="1">
    <source>
        <dbReference type="SAM" id="Phobius"/>
    </source>
</evidence>
<feature type="transmembrane region" description="Helical" evidence="1">
    <location>
        <begin position="305"/>
        <end position="326"/>
    </location>
</feature>
<evidence type="ECO:0000313" key="4">
    <source>
        <dbReference type="EMBL" id="MDR5651476.1"/>
    </source>
</evidence>
<comment type="caution">
    <text evidence="4">The sequence shown here is derived from an EMBL/GenBank/DDBJ whole genome shotgun (WGS) entry which is preliminary data.</text>
</comment>
<dbReference type="RefSeq" id="WP_310455648.1">
    <property type="nucleotide sequence ID" value="NZ_JAVKPH010000002.1"/>
</dbReference>
<feature type="transmembrane region" description="Helical" evidence="1">
    <location>
        <begin position="36"/>
        <end position="55"/>
    </location>
</feature>
<accession>A0ABU1F3P0</accession>
<feature type="transmembrane region" description="Helical" evidence="1">
    <location>
        <begin position="177"/>
        <end position="195"/>
    </location>
</feature>
<feature type="transmembrane region" description="Helical" evidence="1">
    <location>
        <begin position="6"/>
        <end position="24"/>
    </location>
</feature>
<dbReference type="Pfam" id="PF02308">
    <property type="entry name" value="MgtC"/>
    <property type="match status" value="1"/>
</dbReference>